<dbReference type="InterPro" id="IPR050121">
    <property type="entry name" value="Cytochrome_P450_monoxygenase"/>
</dbReference>
<keyword evidence="3" id="KW-0479">Metal-binding</keyword>
<dbReference type="Proteomes" id="UP000323067">
    <property type="component" value="Chromosome vi"/>
</dbReference>
<dbReference type="InterPro" id="IPR011049">
    <property type="entry name" value="Serralysin-like_metalloprot_C"/>
</dbReference>
<reference evidence="5 6" key="1">
    <citation type="journal article" date="2017" name="BMC Genomics">
        <title>Chromosome level assembly and secondary metabolite potential of the parasitic fungus Cordyceps militaris.</title>
        <authorList>
            <person name="Kramer G.J."/>
            <person name="Nodwell J.R."/>
        </authorList>
    </citation>
    <scope>NUCLEOTIDE SEQUENCE [LARGE SCALE GENOMIC DNA]</scope>
    <source>
        <strain evidence="5 6">ATCC 34164</strain>
    </source>
</reference>
<dbReference type="GO" id="GO:0016705">
    <property type="term" value="F:oxidoreductase activity, acting on paired donors, with incorporation or reduction of molecular oxygen"/>
    <property type="evidence" value="ECO:0007669"/>
    <property type="project" value="InterPro"/>
</dbReference>
<comment type="cofactor">
    <cofactor evidence="1">
        <name>heme</name>
        <dbReference type="ChEBI" id="CHEBI:30413"/>
    </cofactor>
</comment>
<keyword evidence="4" id="KW-0408">Iron</keyword>
<dbReference type="GO" id="GO:0004497">
    <property type="term" value="F:monooxygenase activity"/>
    <property type="evidence" value="ECO:0007669"/>
    <property type="project" value="InterPro"/>
</dbReference>
<evidence type="ECO:0000256" key="1">
    <source>
        <dbReference type="ARBA" id="ARBA00001971"/>
    </source>
</evidence>
<dbReference type="PANTHER" id="PTHR24305:SF85">
    <property type="entry name" value="P450, PUTATIVE (EUROFUNG)-RELATED"/>
    <property type="match status" value="1"/>
</dbReference>
<dbReference type="SUPFAM" id="SSF48264">
    <property type="entry name" value="Cytochrome P450"/>
    <property type="match status" value="1"/>
</dbReference>
<evidence type="ECO:0000256" key="4">
    <source>
        <dbReference type="ARBA" id="ARBA00023004"/>
    </source>
</evidence>
<dbReference type="InterPro" id="IPR036396">
    <property type="entry name" value="Cyt_P450_sf"/>
</dbReference>
<name>A0A2H4SBA6_CORMI</name>
<protein>
    <submittedName>
        <fullName evidence="5">Cytochrome P450</fullName>
    </submittedName>
</protein>
<accession>A0A2H4SBA6</accession>
<dbReference type="Gene3D" id="1.10.630.10">
    <property type="entry name" value="Cytochrome P450"/>
    <property type="match status" value="1"/>
</dbReference>
<dbReference type="SUPFAM" id="SSF101967">
    <property type="entry name" value="Adhesin YadA, collagen-binding domain"/>
    <property type="match status" value="1"/>
</dbReference>
<keyword evidence="2" id="KW-0349">Heme</keyword>
<evidence type="ECO:0000256" key="2">
    <source>
        <dbReference type="ARBA" id="ARBA00022617"/>
    </source>
</evidence>
<dbReference type="OrthoDB" id="3934656at2759"/>
<dbReference type="Pfam" id="PF00067">
    <property type="entry name" value="p450"/>
    <property type="match status" value="1"/>
</dbReference>
<dbReference type="VEuPathDB" id="FungiDB:CCM_02061"/>
<dbReference type="PROSITE" id="PS00086">
    <property type="entry name" value="CYTOCHROME_P450"/>
    <property type="match status" value="1"/>
</dbReference>
<evidence type="ECO:0000313" key="6">
    <source>
        <dbReference type="Proteomes" id="UP000323067"/>
    </source>
</evidence>
<dbReference type="InterPro" id="IPR017972">
    <property type="entry name" value="Cyt_P450_CS"/>
</dbReference>
<dbReference type="AlphaFoldDB" id="A0A2H4SBA6"/>
<dbReference type="EMBL" id="CP023323">
    <property type="protein sequence ID" value="ATY60394.1"/>
    <property type="molecule type" value="Genomic_DNA"/>
</dbReference>
<sequence length="801" mass="88684">MLKILLFVVAVVVSFVVYRRWLHPLSHFPGPFMASTSGLYQTYWSFRPDMPNNFVKLHEKYGRFTKKITRILVVHLPTILTQRLLPPQDRFPNGLIFNDHELLAVAYGRRADKSDFFAANFDSDATFNLQKYEDHVASKKAIATAYSDQNLRLFEPSLDKLLTRWLELLHQGTTQDDSVDLYERAGWLASDAVSLLITGKALGFIESQSDVRNLLHNKDHTFDWQKFLAIQENVSWYVRNTWLGRNLIMARPTDKSGVGVFMKERDCIIASAIDKNGHLKRGALVEGSLLSSLLESHFAGNGMSLKDIGAEILFALLAGSSVTPLSLWTAIFLISKDTSVQEKLSLELKHAERLGTIPSKVHITSNEKAQSLPYLHACIQEALRFAPTVSQLPRLSPRDTGQELHGKYVPPGVSVSTSPWVMGRSKVLYGEDAGIYRPERWLEVSTEKRRYWERHGFHFGYGGRKCAARRFALAQLHKSVAEPTAEERIPQGHFGSSLFPSYPCPDFTTGHNTLAQGSRGASYRRRNAMYRRRNVSEAQCMGGAIYRRRNISEADGDAPMTGTSDSPYDSDKSGAAPFRQYCCYQGNQSFIPVSKNGSATHYQFSSTFSILCNTTTMKLSLIAVLAVGGAIAAPTRLDNAVEDYAIAVDKRGSVEDYAIAVDKRGSVEDYVIAVDKRGSVEDYAIAVDKRGGSVEDYAIGVDKRGGSVEDYAIGVDKRGGSVEDYAIGVDKRGGSVEDYAIGVDKRGGSVEDYAIGVDKRGGSVEDYAIGVDKRGGSVQDYVIQVDKRGGSVEDYAIGVDQ</sequence>
<dbReference type="InterPro" id="IPR001128">
    <property type="entry name" value="Cyt_P450"/>
</dbReference>
<dbReference type="VEuPathDB" id="FungiDB:A9K55_006839"/>
<dbReference type="GO" id="GO:0020037">
    <property type="term" value="F:heme binding"/>
    <property type="evidence" value="ECO:0007669"/>
    <property type="project" value="InterPro"/>
</dbReference>
<proteinExistence type="predicted"/>
<evidence type="ECO:0000256" key="3">
    <source>
        <dbReference type="ARBA" id="ARBA00022723"/>
    </source>
</evidence>
<organism evidence="5 6">
    <name type="scientific">Cordyceps militaris</name>
    <name type="common">Caterpillar fungus</name>
    <name type="synonym">Clavaria militaris</name>
    <dbReference type="NCBI Taxonomy" id="73501"/>
    <lineage>
        <taxon>Eukaryota</taxon>
        <taxon>Fungi</taxon>
        <taxon>Dikarya</taxon>
        <taxon>Ascomycota</taxon>
        <taxon>Pezizomycotina</taxon>
        <taxon>Sordariomycetes</taxon>
        <taxon>Hypocreomycetidae</taxon>
        <taxon>Hypocreales</taxon>
        <taxon>Cordycipitaceae</taxon>
        <taxon>Cordyceps</taxon>
    </lineage>
</organism>
<evidence type="ECO:0000313" key="5">
    <source>
        <dbReference type="EMBL" id="ATY60394.1"/>
    </source>
</evidence>
<gene>
    <name evidence="5" type="ORF">A9K55_006839</name>
</gene>
<dbReference type="PANTHER" id="PTHR24305">
    <property type="entry name" value="CYTOCHROME P450"/>
    <property type="match status" value="1"/>
</dbReference>
<dbReference type="GO" id="GO:0005506">
    <property type="term" value="F:iron ion binding"/>
    <property type="evidence" value="ECO:0007669"/>
    <property type="project" value="InterPro"/>
</dbReference>